<dbReference type="EMBL" id="JACSPW010000011">
    <property type="protein sequence ID" value="MBD8033903.1"/>
    <property type="molecule type" value="Genomic_DNA"/>
</dbReference>
<reference evidence="13 14" key="1">
    <citation type="submission" date="2020-08" db="EMBL/GenBank/DDBJ databases">
        <title>A Genomic Blueprint of the Chicken Gut Microbiome.</title>
        <authorList>
            <person name="Gilroy R."/>
            <person name="Ravi A."/>
            <person name="Getino M."/>
            <person name="Pursley I."/>
            <person name="Horton D.L."/>
            <person name="Alikhan N.-F."/>
            <person name="Baker D."/>
            <person name="Gharbi K."/>
            <person name="Hall N."/>
            <person name="Watson M."/>
            <person name="Adriaenssens E.M."/>
            <person name="Foster-Nyarko E."/>
            <person name="Jarju S."/>
            <person name="Secka A."/>
            <person name="Antonio M."/>
            <person name="Oren A."/>
            <person name="Chaudhuri R."/>
            <person name="La Ragione R.M."/>
            <person name="Hildebrand F."/>
            <person name="Pallen M.J."/>
        </authorList>
    </citation>
    <scope>NUCLEOTIDE SEQUENCE [LARGE SCALE GENOMIC DNA]</scope>
    <source>
        <strain evidence="13 14">Sa1YVA6</strain>
    </source>
</reference>
<evidence type="ECO:0000256" key="2">
    <source>
        <dbReference type="ARBA" id="ARBA00001974"/>
    </source>
</evidence>
<proteinExistence type="inferred from homology"/>
<evidence type="ECO:0000256" key="6">
    <source>
        <dbReference type="ARBA" id="ARBA00019046"/>
    </source>
</evidence>
<dbReference type="EC" id="1.3.3.15" evidence="5 11"/>
<evidence type="ECO:0000256" key="11">
    <source>
        <dbReference type="RuleBase" id="RU364052"/>
    </source>
</evidence>
<dbReference type="InterPro" id="IPR050464">
    <property type="entry name" value="Zeta_carotene_desat/Oxidored"/>
</dbReference>
<dbReference type="Pfam" id="PF01593">
    <property type="entry name" value="Amino_oxidase"/>
    <property type="match status" value="1"/>
</dbReference>
<comment type="caution">
    <text evidence="13">The sequence shown here is derived from an EMBL/GenBank/DDBJ whole genome shotgun (WGS) entry which is preliminary data.</text>
</comment>
<comment type="cofactor">
    <cofactor evidence="2 11">
        <name>FAD</name>
        <dbReference type="ChEBI" id="CHEBI:57692"/>
    </cofactor>
</comment>
<dbReference type="PANTHER" id="PTHR42923:SF3">
    <property type="entry name" value="PROTOPORPHYRINOGEN OXIDASE"/>
    <property type="match status" value="1"/>
</dbReference>
<keyword evidence="11" id="KW-0963">Cytoplasm</keyword>
<dbReference type="Proteomes" id="UP000600565">
    <property type="component" value="Unassembled WGS sequence"/>
</dbReference>
<evidence type="ECO:0000256" key="1">
    <source>
        <dbReference type="ARBA" id="ARBA00001755"/>
    </source>
</evidence>
<dbReference type="InterPro" id="IPR002937">
    <property type="entry name" value="Amino_oxidase"/>
</dbReference>
<protein>
    <recommendedName>
        <fullName evidence="6 11">Coproporphyrinogen III oxidase</fullName>
        <ecNumber evidence="5 11">1.3.3.15</ecNumber>
    </recommendedName>
</protein>
<dbReference type="InterPro" id="IPR004572">
    <property type="entry name" value="Protoporphyrinogen_oxidase"/>
</dbReference>
<sequence length="477" mass="53266">MKVTLKKRKVVIVGGGITGLTTAYYLQQKTKAQNLPIDIVLIEASLRLGGKIHTERKDGYIIERGPESFFDTGSSVRKLARDLKIEHEIVQNNNGRTFIAVGSKLHQIPSNILLGGSPKIFSFMTSNVLSLMGKFRAAGDLFLPKLPHEADEPISEFFSRRFGKELVENLVEPVLAGTFAGDVDHVSMQSMFPQFYQLENDYRSLLVGMKKTGKGIYALVDTPGEIHYESFVNGLESLIETLENSLTDVTILKGLKVNCIENNIDYSQSIALNDGTTIDADKVVMTTPFNVTKKVFPDSDIMQQMPEMNYATIATVTMAFKPGTTKKYEGALNFFVSRNSHFAITSCTWSHQKWDNITPDGHELIRVYIGRVGDESIVELSDNEIEKIVLQDLNRAVGLNAQPLFTTVARWKEAMPQYTIGHQLRMSSMKEQFYEEFPNVYLAGSSYEGISIPDCVLQGRETAELLLGQLLEPKLAI</sequence>
<comment type="function">
    <text evidence="11">Involved in coproporphyrin-dependent heme b biosynthesis. Catalyzes the oxidation of coproporphyrinogen III to coproporphyrin III.</text>
</comment>
<accession>A0ABR8XPM6</accession>
<evidence type="ECO:0000256" key="10">
    <source>
        <dbReference type="ARBA" id="ARBA00023133"/>
    </source>
</evidence>
<gene>
    <name evidence="13" type="primary">hemG</name>
    <name evidence="13" type="ORF">H9632_12605</name>
</gene>
<comment type="subcellular location">
    <subcellularLocation>
        <location evidence="11">Cytoplasm</location>
    </subcellularLocation>
</comment>
<keyword evidence="10 11" id="KW-0350">Heme biosynthesis</keyword>
<evidence type="ECO:0000259" key="12">
    <source>
        <dbReference type="Pfam" id="PF01593"/>
    </source>
</evidence>
<evidence type="ECO:0000256" key="5">
    <source>
        <dbReference type="ARBA" id="ARBA00012402"/>
    </source>
</evidence>
<feature type="domain" description="Amine oxidase" evidence="12">
    <location>
        <begin position="17"/>
        <end position="466"/>
    </location>
</feature>
<evidence type="ECO:0000256" key="9">
    <source>
        <dbReference type="ARBA" id="ARBA00023002"/>
    </source>
</evidence>
<dbReference type="Gene3D" id="3.50.50.60">
    <property type="entry name" value="FAD/NAD(P)-binding domain"/>
    <property type="match status" value="1"/>
</dbReference>
<evidence type="ECO:0000313" key="13">
    <source>
        <dbReference type="EMBL" id="MBD8033903.1"/>
    </source>
</evidence>
<comment type="catalytic activity">
    <reaction evidence="1">
        <text>coproporphyrinogen III + 3 O2 = coproporphyrin III + 3 H2O2</text>
        <dbReference type="Rhea" id="RHEA:43436"/>
        <dbReference type="ChEBI" id="CHEBI:15379"/>
        <dbReference type="ChEBI" id="CHEBI:16240"/>
        <dbReference type="ChEBI" id="CHEBI:57309"/>
        <dbReference type="ChEBI" id="CHEBI:131725"/>
        <dbReference type="EC" id="1.3.3.15"/>
    </reaction>
    <physiologicalReaction direction="left-to-right" evidence="1">
        <dbReference type="Rhea" id="RHEA:43437"/>
    </physiologicalReaction>
</comment>
<dbReference type="Gene3D" id="3.90.660.20">
    <property type="entry name" value="Protoporphyrinogen oxidase, mitochondrial, domain 2"/>
    <property type="match status" value="1"/>
</dbReference>
<evidence type="ECO:0000256" key="7">
    <source>
        <dbReference type="ARBA" id="ARBA00022630"/>
    </source>
</evidence>
<keyword evidence="8 11" id="KW-0274">FAD</keyword>
<evidence type="ECO:0000256" key="8">
    <source>
        <dbReference type="ARBA" id="ARBA00022827"/>
    </source>
</evidence>
<dbReference type="GO" id="GO:0004729">
    <property type="term" value="F:oxygen-dependent protoporphyrinogen oxidase activity"/>
    <property type="evidence" value="ECO:0007669"/>
    <property type="project" value="UniProtKB-EC"/>
</dbReference>
<keyword evidence="7 11" id="KW-0285">Flavoprotein</keyword>
<evidence type="ECO:0000256" key="3">
    <source>
        <dbReference type="ARBA" id="ARBA00004744"/>
    </source>
</evidence>
<keyword evidence="9 11" id="KW-0560">Oxidoreductase</keyword>
<organism evidence="13 14">
    <name type="scientific">Solibacillus merdavium</name>
    <dbReference type="NCBI Taxonomy" id="2762218"/>
    <lineage>
        <taxon>Bacteria</taxon>
        <taxon>Bacillati</taxon>
        <taxon>Bacillota</taxon>
        <taxon>Bacilli</taxon>
        <taxon>Bacillales</taxon>
        <taxon>Caryophanaceae</taxon>
        <taxon>Solibacillus</taxon>
    </lineage>
</organism>
<dbReference type="InterPro" id="IPR036188">
    <property type="entry name" value="FAD/NAD-bd_sf"/>
</dbReference>
<dbReference type="RefSeq" id="WP_191704418.1">
    <property type="nucleotide sequence ID" value="NZ_JACSPW010000011.1"/>
</dbReference>
<dbReference type="NCBIfam" id="TIGR00562">
    <property type="entry name" value="proto_IX_ox"/>
    <property type="match status" value="1"/>
</dbReference>
<comment type="similarity">
    <text evidence="4 11">Belongs to the protoporphyrinogen/coproporphyrinogen oxidase family. Coproporphyrinogen III oxidase subfamily.</text>
</comment>
<dbReference type="SUPFAM" id="SSF54373">
    <property type="entry name" value="FAD-linked reductases, C-terminal domain"/>
    <property type="match status" value="1"/>
</dbReference>
<keyword evidence="14" id="KW-1185">Reference proteome</keyword>
<comment type="pathway">
    <text evidence="3 11">Porphyrin-containing compound metabolism; protoheme biosynthesis.</text>
</comment>
<evidence type="ECO:0000313" key="14">
    <source>
        <dbReference type="Proteomes" id="UP000600565"/>
    </source>
</evidence>
<evidence type="ECO:0000256" key="4">
    <source>
        <dbReference type="ARBA" id="ARBA00008310"/>
    </source>
</evidence>
<dbReference type="PANTHER" id="PTHR42923">
    <property type="entry name" value="PROTOPORPHYRINOGEN OXIDASE"/>
    <property type="match status" value="1"/>
</dbReference>
<dbReference type="Gene3D" id="1.10.3110.10">
    <property type="entry name" value="protoporphyrinogen ix oxidase, domain 3"/>
    <property type="match status" value="1"/>
</dbReference>
<name>A0ABR8XPM6_9BACL</name>
<dbReference type="SUPFAM" id="SSF51905">
    <property type="entry name" value="FAD/NAD(P)-binding domain"/>
    <property type="match status" value="1"/>
</dbReference>